<evidence type="ECO:0000313" key="8">
    <source>
        <dbReference type="EMBL" id="QFR42664.1"/>
    </source>
</evidence>
<dbReference type="KEGG" id="suln:FJR47_01530"/>
<feature type="transmembrane region" description="Helical" evidence="6">
    <location>
        <begin position="212"/>
        <end position="230"/>
    </location>
</feature>
<organism evidence="8 9">
    <name type="scientific">Sulfurimonas xiamenensis</name>
    <dbReference type="NCBI Taxonomy" id="2590021"/>
    <lineage>
        <taxon>Bacteria</taxon>
        <taxon>Pseudomonadati</taxon>
        <taxon>Campylobacterota</taxon>
        <taxon>Epsilonproteobacteria</taxon>
        <taxon>Campylobacterales</taxon>
        <taxon>Sulfurimonadaceae</taxon>
        <taxon>Sulfurimonas</taxon>
    </lineage>
</organism>
<evidence type="ECO:0000256" key="5">
    <source>
        <dbReference type="ARBA" id="ARBA00023136"/>
    </source>
</evidence>
<comment type="subcellular location">
    <subcellularLocation>
        <location evidence="1">Cell membrane</location>
        <topology evidence="1">Multi-pass membrane protein</topology>
    </subcellularLocation>
</comment>
<dbReference type="PANTHER" id="PTHR30619:SF7">
    <property type="entry name" value="BETA-LACTAMASE DOMAIN PROTEIN"/>
    <property type="match status" value="1"/>
</dbReference>
<dbReference type="InterPro" id="IPR052159">
    <property type="entry name" value="Competence_DNA_uptake"/>
</dbReference>
<feature type="transmembrane region" description="Helical" evidence="6">
    <location>
        <begin position="277"/>
        <end position="296"/>
    </location>
</feature>
<dbReference type="GO" id="GO:0005886">
    <property type="term" value="C:plasma membrane"/>
    <property type="evidence" value="ECO:0007669"/>
    <property type="project" value="UniProtKB-SubCell"/>
</dbReference>
<dbReference type="Pfam" id="PF03772">
    <property type="entry name" value="Competence"/>
    <property type="match status" value="1"/>
</dbReference>
<keyword evidence="9" id="KW-1185">Reference proteome</keyword>
<evidence type="ECO:0000256" key="3">
    <source>
        <dbReference type="ARBA" id="ARBA00022692"/>
    </source>
</evidence>
<gene>
    <name evidence="8" type="ORF">FJR47_01530</name>
</gene>
<dbReference type="Proteomes" id="UP000326061">
    <property type="component" value="Chromosome"/>
</dbReference>
<proteinExistence type="predicted"/>
<sequence length="420" mass="49243">MIERVSLFNKKRDFFIFFLISFAIFLFSLLLEYKNYKEFTIFDSALVKATVLKQYLKAKNGRTYQVLKLKNEDGLTFYTTAKKSLHNIKNNEIELEIWPKDLNFYKYLTTFYAPSKIIKIENKKSIKQKLNAHISSSHKDANIANIYHALYTATPLEWELQKTFSYLGVSHLLAISGFHLGVLSALLFFFIRPVYAFAQDRFFPYTNAKRDIFFITAILLFAYMLFLDSPPSLIRAFGMLLAGFILYDRGIKIVSMQTLFLTLLLLLAFFPRLCFSLGFWLSASGVFYIFLFLIHFKNLNKIWQFILLPLWVYLLMLPFSLAIFGNFSLYHPLSILWTILFTLFYPLSILLHIVGFGDFFDPALIWLLKLNKEGILIKLDLFLFLSYLAISVGAIFYRILIWFLLLFCCTLFIYSMYHVA</sequence>
<keyword evidence="3 6" id="KW-0812">Transmembrane</keyword>
<evidence type="ECO:0000256" key="6">
    <source>
        <dbReference type="SAM" id="Phobius"/>
    </source>
</evidence>
<dbReference type="RefSeq" id="WP_152298730.1">
    <property type="nucleotide sequence ID" value="NZ_CP041166.1"/>
</dbReference>
<accession>A0AAJ4A2G6</accession>
<dbReference type="PANTHER" id="PTHR30619">
    <property type="entry name" value="DNA INTERNALIZATION/COMPETENCE PROTEIN COMEC/REC2"/>
    <property type="match status" value="1"/>
</dbReference>
<reference evidence="9" key="1">
    <citation type="submission" date="2019-06" db="EMBL/GenBank/DDBJ databases">
        <title>Sulfurimonas gotlandica sp. nov., a chemoautotrophic and psychrotolerant epsilonproteobacterium isolated from a pelagic redoxcline, and an emended description of the genus Sulfurimonas.</title>
        <authorList>
            <person name="Wang S."/>
            <person name="Jiang L."/>
            <person name="Shao Z."/>
        </authorList>
    </citation>
    <scope>NUCLEOTIDE SEQUENCE [LARGE SCALE GENOMIC DNA]</scope>
    <source>
        <strain evidence="9">1-1N</strain>
    </source>
</reference>
<feature type="transmembrane region" description="Helical" evidence="6">
    <location>
        <begin position="250"/>
        <end position="270"/>
    </location>
</feature>
<name>A0AAJ4A2G6_9BACT</name>
<feature type="transmembrane region" description="Helical" evidence="6">
    <location>
        <begin position="164"/>
        <end position="191"/>
    </location>
</feature>
<feature type="transmembrane region" description="Helical" evidence="6">
    <location>
        <begin position="399"/>
        <end position="417"/>
    </location>
</feature>
<evidence type="ECO:0000256" key="4">
    <source>
        <dbReference type="ARBA" id="ARBA00022989"/>
    </source>
</evidence>
<evidence type="ECO:0000313" key="9">
    <source>
        <dbReference type="Proteomes" id="UP000326061"/>
    </source>
</evidence>
<keyword evidence="5 6" id="KW-0472">Membrane</keyword>
<protein>
    <submittedName>
        <fullName evidence="8">ComEC/Rec2 family competence protein</fullName>
    </submittedName>
</protein>
<feature type="transmembrane region" description="Helical" evidence="6">
    <location>
        <begin position="12"/>
        <end position="31"/>
    </location>
</feature>
<dbReference type="AlphaFoldDB" id="A0AAJ4A2G6"/>
<dbReference type="EMBL" id="CP041166">
    <property type="protein sequence ID" value="QFR42664.1"/>
    <property type="molecule type" value="Genomic_DNA"/>
</dbReference>
<feature type="transmembrane region" description="Helical" evidence="6">
    <location>
        <begin position="302"/>
        <end position="323"/>
    </location>
</feature>
<evidence type="ECO:0000256" key="2">
    <source>
        <dbReference type="ARBA" id="ARBA00022475"/>
    </source>
</evidence>
<keyword evidence="4 6" id="KW-1133">Transmembrane helix</keyword>
<evidence type="ECO:0000256" key="1">
    <source>
        <dbReference type="ARBA" id="ARBA00004651"/>
    </source>
</evidence>
<feature type="transmembrane region" description="Helical" evidence="6">
    <location>
        <begin position="375"/>
        <end position="392"/>
    </location>
</feature>
<feature type="domain" description="ComEC/Rec2-related protein" evidence="7">
    <location>
        <begin position="159"/>
        <end position="413"/>
    </location>
</feature>
<dbReference type="NCBIfam" id="TIGR00360">
    <property type="entry name" value="ComEC_N-term"/>
    <property type="match status" value="1"/>
</dbReference>
<dbReference type="InterPro" id="IPR004477">
    <property type="entry name" value="ComEC_N"/>
</dbReference>
<keyword evidence="2" id="KW-1003">Cell membrane</keyword>
<feature type="transmembrane region" description="Helical" evidence="6">
    <location>
        <begin position="335"/>
        <end position="355"/>
    </location>
</feature>
<evidence type="ECO:0000259" key="7">
    <source>
        <dbReference type="Pfam" id="PF03772"/>
    </source>
</evidence>